<dbReference type="InterPro" id="IPR001233">
    <property type="entry name" value="RtcB"/>
</dbReference>
<dbReference type="GO" id="GO:0006388">
    <property type="term" value="P:tRNA splicing, via endonucleolytic cleavage and ligation"/>
    <property type="evidence" value="ECO:0007669"/>
    <property type="project" value="UniProtKB-ARBA"/>
</dbReference>
<dbReference type="GO" id="GO:0003972">
    <property type="term" value="F:RNA ligase (ATP) activity"/>
    <property type="evidence" value="ECO:0007669"/>
    <property type="project" value="TreeGrafter"/>
</dbReference>
<dbReference type="GO" id="GO:0005525">
    <property type="term" value="F:GTP binding"/>
    <property type="evidence" value="ECO:0007669"/>
    <property type="project" value="UniProtKB-KW"/>
</dbReference>
<sequence length="480" mass="53056">MKEYLKKVSDTIYELPMDYKECMKVPGRVFLSEILLESLEDDVLEQIANVACLPGIQKYSLAMPDCHYGYGFCIGGVAAFDVKGGVISPGGVGFDINCGVRLIRTNLTKEEVKPKIRELVSEIFKNVPSGLGSKGKIRITKNEIDDVLEEGAKWAINEGYGWDEDIKFLEEHGCMRDADASLVSDSAKKRGLPQLGSLGSGNHFLEIQYVDKVFDEETAEVFGIEENQVVVMVHTGSRGLGHQICADYIRVMEKAAKKYGIKLPDRQLACAPIESEEGIEYYKAMCCGANYAWANRQMITHWVRESFEKVFKTSAEDLEMNIIYDVAHNIAKIEEHVIDGKTKKVVVHRKGATRAFGPGSELIPKEYRKVGQPVIIPGDMGTASYLMHGTEKAMEETFGSTAHGAGRTLSRAKALKLWKGKEIKAKLEKEGIIVMADSKAVIAEECPEAYKSIDLVADVCHKSGISLKVSRMKPMGVVKG</sequence>
<feature type="binding site" evidence="14">
    <location>
        <position position="203"/>
    </location>
    <ligand>
        <name>Mn(2+)</name>
        <dbReference type="ChEBI" id="CHEBI:29035"/>
        <label>1</label>
    </ligand>
</feature>
<evidence type="ECO:0000256" key="1">
    <source>
        <dbReference type="ARBA" id="ARBA00008071"/>
    </source>
</evidence>
<gene>
    <name evidence="15" type="primary">rtcB</name>
    <name evidence="16" type="ordered locus">Metig_0681</name>
</gene>
<feature type="binding site" evidence="13">
    <location>
        <begin position="202"/>
        <end position="206"/>
    </location>
    <ligand>
        <name>GMP</name>
        <dbReference type="ChEBI" id="CHEBI:58115"/>
    </ligand>
</feature>
<evidence type="ECO:0000256" key="9">
    <source>
        <dbReference type="ARBA" id="ARBA00045316"/>
    </source>
</evidence>
<dbReference type="HOGENOM" id="CLU_022279_0_1_2"/>
<reference evidence="16 17" key="1">
    <citation type="submission" date="2011-05" db="EMBL/GenBank/DDBJ databases">
        <title>Complete sequence of Methanotorris igneus Kol 5.</title>
        <authorList>
            <consortium name="US DOE Joint Genome Institute"/>
            <person name="Lucas S."/>
            <person name="Han J."/>
            <person name="Lapidus A."/>
            <person name="Cheng J.-F."/>
            <person name="Goodwin L."/>
            <person name="Pitluck S."/>
            <person name="Peters L."/>
            <person name="Mikhailova N."/>
            <person name="Chertkov O."/>
            <person name="Han C."/>
            <person name="Tapia R."/>
            <person name="Land M."/>
            <person name="Hauser L."/>
            <person name="Kyrpides N."/>
            <person name="Ivanova N."/>
            <person name="Pagani I."/>
            <person name="Sieprawska-Lupa M."/>
            <person name="Whitman W."/>
            <person name="Woyke T."/>
        </authorList>
    </citation>
    <scope>NUCLEOTIDE SEQUENCE [LARGE SCALE GENOMIC DNA]</scope>
    <source>
        <strain evidence="17">DSM 5666 / JCM 11834 / Kol 5</strain>
    </source>
</reference>
<feature type="binding site" evidence="14">
    <location>
        <position position="328"/>
    </location>
    <ligand>
        <name>Mn(2+)</name>
        <dbReference type="ChEBI" id="CHEBI:29035"/>
        <label>2</label>
    </ligand>
</feature>
<dbReference type="EMBL" id="CP002737">
    <property type="protein sequence ID" value="AEF96231.1"/>
    <property type="molecule type" value="Genomic_DNA"/>
</dbReference>
<proteinExistence type="inferred from homology"/>
<evidence type="ECO:0000256" key="7">
    <source>
        <dbReference type="ARBA" id="ARBA00023211"/>
    </source>
</evidence>
<keyword evidence="6 13" id="KW-0342">GTP-binding</keyword>
<dbReference type="PANTHER" id="PTHR11118:SF1">
    <property type="entry name" value="RNA-SPLICING LIGASE RTCB HOMOLOG"/>
    <property type="match status" value="1"/>
</dbReference>
<evidence type="ECO:0000256" key="8">
    <source>
        <dbReference type="ARBA" id="ARBA00033766"/>
    </source>
</evidence>
<dbReference type="Gene3D" id="3.90.1860.10">
    <property type="entry name" value="tRNA-splicing ligase RtcB"/>
    <property type="match status" value="1"/>
</dbReference>
<evidence type="ECO:0000256" key="13">
    <source>
        <dbReference type="PIRSR" id="PIRSR601233-2"/>
    </source>
</evidence>
<dbReference type="GO" id="GO:0046872">
    <property type="term" value="F:metal ion binding"/>
    <property type="evidence" value="ECO:0007669"/>
    <property type="project" value="UniProtKB-UniRule"/>
</dbReference>
<keyword evidence="3 15" id="KW-0436">Ligase</keyword>
<feature type="binding site" evidence="13">
    <location>
        <position position="479"/>
    </location>
    <ligand>
        <name>GMP</name>
        <dbReference type="ChEBI" id="CHEBI:58115"/>
    </ligand>
</feature>
<dbReference type="PROSITE" id="PS01288">
    <property type="entry name" value="UPF0027"/>
    <property type="match status" value="1"/>
</dbReference>
<evidence type="ECO:0000256" key="6">
    <source>
        <dbReference type="ARBA" id="ARBA00023134"/>
    </source>
</evidence>
<feature type="binding site" evidence="14">
    <location>
        <position position="95"/>
    </location>
    <ligand>
        <name>Mn(2+)</name>
        <dbReference type="ChEBI" id="CHEBI:29035"/>
        <label>1</label>
    </ligand>
</feature>
<keyword evidence="17" id="KW-1185">Reference proteome</keyword>
<dbReference type="OrthoDB" id="9887at2157"/>
<feature type="binding site" evidence="14">
    <location>
        <position position="234"/>
    </location>
    <ligand>
        <name>Mn(2+)</name>
        <dbReference type="ChEBI" id="CHEBI:29035"/>
        <label>2</label>
    </ligand>
</feature>
<accession>F6BCM0</accession>
<protein>
    <recommendedName>
        <fullName evidence="8 15">tRNA-splicing ligase RtcB</fullName>
        <ecNumber evidence="15">6.5.1.-</ecNumber>
    </recommendedName>
</protein>
<comment type="similarity">
    <text evidence="1 15">Belongs to the RtcB family.</text>
</comment>
<comment type="catalytic activity">
    <reaction evidence="10">
        <text>a 3'-end 3'-phospho-ribonucleotide-RNA + a 5'-end dephospho-ribonucleoside-RNA + GTP = a ribonucleotidyl-ribonucleotide-RNA + GMP + diphosphate</text>
        <dbReference type="Rhea" id="RHEA:68076"/>
        <dbReference type="Rhea" id="RHEA-COMP:10463"/>
        <dbReference type="Rhea" id="RHEA-COMP:13936"/>
        <dbReference type="Rhea" id="RHEA-COMP:17355"/>
        <dbReference type="ChEBI" id="CHEBI:33019"/>
        <dbReference type="ChEBI" id="CHEBI:37565"/>
        <dbReference type="ChEBI" id="CHEBI:58115"/>
        <dbReference type="ChEBI" id="CHEBI:83062"/>
        <dbReference type="ChEBI" id="CHEBI:138284"/>
        <dbReference type="ChEBI" id="CHEBI:173118"/>
        <dbReference type="EC" id="6.5.1.8"/>
    </reaction>
</comment>
<dbReference type="GeneID" id="10643521"/>
<evidence type="ECO:0000256" key="15">
    <source>
        <dbReference type="RuleBase" id="RU371113"/>
    </source>
</evidence>
<organism evidence="17">
    <name type="scientific">Methanotorris igneus (strain DSM 5666 / JCM 11834 / Kol 5)</name>
    <dbReference type="NCBI Taxonomy" id="880724"/>
    <lineage>
        <taxon>Archaea</taxon>
        <taxon>Methanobacteriati</taxon>
        <taxon>Methanobacteriota</taxon>
        <taxon>Methanomada group</taxon>
        <taxon>Methanococci</taxon>
        <taxon>Methanococcales</taxon>
        <taxon>Methanocaldococcaceae</taxon>
        <taxon>Methanotorris</taxon>
    </lineage>
</organism>
<dbReference type="EC" id="6.5.1.-" evidence="15"/>
<evidence type="ECO:0000256" key="5">
    <source>
        <dbReference type="ARBA" id="ARBA00022741"/>
    </source>
</evidence>
<feature type="active site" description="GMP-histidine intermediate" evidence="12">
    <location>
        <position position="403"/>
    </location>
</feature>
<dbReference type="InterPro" id="IPR036025">
    <property type="entry name" value="RtcB-like_sf"/>
</dbReference>
<dbReference type="AlphaFoldDB" id="F6BCM0"/>
<evidence type="ECO:0000256" key="4">
    <source>
        <dbReference type="ARBA" id="ARBA00022723"/>
    </source>
</evidence>
<keyword evidence="5 13" id="KW-0547">Nucleotide-binding</keyword>
<evidence type="ECO:0000256" key="12">
    <source>
        <dbReference type="PIRSR" id="PIRSR601233-1"/>
    </source>
</evidence>
<feature type="binding site" evidence="13">
    <location>
        <begin position="377"/>
        <end position="380"/>
    </location>
    <ligand>
        <name>GMP</name>
        <dbReference type="ChEBI" id="CHEBI:58115"/>
    </ligand>
</feature>
<dbReference type="STRING" id="880724.Metig_0681"/>
<dbReference type="KEGG" id="mig:Metig_0681"/>
<dbReference type="SUPFAM" id="SSF103365">
    <property type="entry name" value="Hypothetical protein PH1602"/>
    <property type="match status" value="1"/>
</dbReference>
<feature type="binding site" evidence="13">
    <location>
        <position position="384"/>
    </location>
    <ligand>
        <name>GMP</name>
        <dbReference type="ChEBI" id="CHEBI:58115"/>
    </ligand>
</feature>
<evidence type="ECO:0000256" key="3">
    <source>
        <dbReference type="ARBA" id="ARBA00022598"/>
    </source>
</evidence>
<comment type="cofactor">
    <cofactor evidence="14 15">
        <name>Mn(2+)</name>
        <dbReference type="ChEBI" id="CHEBI:29035"/>
    </cofactor>
    <text evidence="14 15">Binds 2 manganese ions per subunit.</text>
</comment>
<dbReference type="RefSeq" id="WP_013798834.1">
    <property type="nucleotide sequence ID" value="NC_015562.1"/>
</dbReference>
<dbReference type="Proteomes" id="UP000009227">
    <property type="component" value="Chromosome"/>
</dbReference>
<dbReference type="FunFam" id="3.90.1860.10:FF:000001">
    <property type="entry name" value="tRNA-splicing ligase RtcB homolog"/>
    <property type="match status" value="1"/>
</dbReference>
<name>F6BCM0_METIK</name>
<dbReference type="Pfam" id="PF01139">
    <property type="entry name" value="RtcB"/>
    <property type="match status" value="1"/>
</dbReference>
<keyword evidence="4 14" id="KW-0479">Metal-binding</keyword>
<feature type="binding site" evidence="13">
    <location>
        <begin position="403"/>
        <end position="406"/>
    </location>
    <ligand>
        <name>GMP</name>
        <dbReference type="ChEBI" id="CHEBI:58115"/>
    </ligand>
</feature>
<comment type="function">
    <text evidence="9">Essential for tRNA splicing and maturation. Acts by directly joining spliced tRNA halves to mature-sized tRNAs. Joins RNA with 2',3'-cyclic-phosphate or 3'-phosphate ends to RNA with 5'-hydroxy ends.</text>
</comment>
<evidence type="ECO:0000313" key="17">
    <source>
        <dbReference type="Proteomes" id="UP000009227"/>
    </source>
</evidence>
<dbReference type="PANTHER" id="PTHR11118">
    <property type="entry name" value="RNA-SPLICING LIGASE RTCB HOMOLOG"/>
    <property type="match status" value="1"/>
</dbReference>
<comment type="subunit">
    <text evidence="2 15">Monomer.</text>
</comment>
<comment type="catalytic activity">
    <reaction evidence="11">
        <text>a 3'-end 2',3'-cyclophospho-ribonucleotide-RNA + a 5'-end dephospho-ribonucleoside-RNA + GTP + H2O = a ribonucleotidyl-ribonucleotide-RNA + GMP + diphosphate + H(+)</text>
        <dbReference type="Rhea" id="RHEA:68080"/>
        <dbReference type="Rhea" id="RHEA-COMP:10464"/>
        <dbReference type="Rhea" id="RHEA-COMP:13936"/>
        <dbReference type="Rhea" id="RHEA-COMP:17355"/>
        <dbReference type="ChEBI" id="CHEBI:15377"/>
        <dbReference type="ChEBI" id="CHEBI:15378"/>
        <dbReference type="ChEBI" id="CHEBI:33019"/>
        <dbReference type="ChEBI" id="CHEBI:37565"/>
        <dbReference type="ChEBI" id="CHEBI:58115"/>
        <dbReference type="ChEBI" id="CHEBI:83064"/>
        <dbReference type="ChEBI" id="CHEBI:138284"/>
        <dbReference type="ChEBI" id="CHEBI:173118"/>
        <dbReference type="EC" id="6.5.1.8"/>
    </reaction>
</comment>
<evidence type="ECO:0000256" key="2">
    <source>
        <dbReference type="ARBA" id="ARBA00011245"/>
    </source>
</evidence>
<evidence type="ECO:0000256" key="11">
    <source>
        <dbReference type="ARBA" id="ARBA00049514"/>
    </source>
</evidence>
<feature type="binding site" evidence="13">
    <location>
        <begin position="328"/>
        <end position="329"/>
    </location>
    <ligand>
        <name>GMP</name>
        <dbReference type="ChEBI" id="CHEBI:58115"/>
    </ligand>
</feature>
<evidence type="ECO:0000256" key="14">
    <source>
        <dbReference type="PIRSR" id="PIRSR601233-3"/>
    </source>
</evidence>
<evidence type="ECO:0000256" key="10">
    <source>
        <dbReference type="ARBA" id="ARBA00047746"/>
    </source>
</evidence>
<evidence type="ECO:0000313" key="16">
    <source>
        <dbReference type="EMBL" id="AEF96231.1"/>
    </source>
</evidence>
<keyword evidence="7 14" id="KW-0464">Manganese</keyword>
<dbReference type="GO" id="GO:0170057">
    <property type="term" value="F:RNA ligase (GTP) activity"/>
    <property type="evidence" value="ECO:0007669"/>
    <property type="project" value="UniProtKB-EC"/>
</dbReference>